<dbReference type="AlphaFoldDB" id="A0A1H1YQ09"/>
<dbReference type="OrthoDB" id="2570531at2"/>
<dbReference type="InterPro" id="IPR011009">
    <property type="entry name" value="Kinase-like_dom_sf"/>
</dbReference>
<accession>A0A1H1YQ09</accession>
<sequence>MSIDQTSSAQSTLPASYAAGVRIPYAQLPAEVRDWVADQLPGPVSEIIDRRGGFSPGVAATVQTASGDGLFVKAVTAAINADSLRIYRNERDRGLRLPRLPGILKPTGAKEFGVHDRTGTEQAWIAITFPLLDGTPPAHPWSRADAVRCLDLCLRLSQQLTPAPWTDEPGATETMVDMFGGWQRLADADDDPWLDDPWITERLDELIMVEQELQAALPGDTLCHFDLRADNIMITSSGEPWFVDWAHARRAVGWLDPVFLVTDMIASGADRGDGGELDIVELLATHPACAAAPERLRFGLIGSWAVFLHSASRRPASPGLPTIRTWQQLSADAMLRFVRRVGTG</sequence>
<keyword evidence="2" id="KW-0808">Transferase</keyword>
<evidence type="ECO:0000313" key="3">
    <source>
        <dbReference type="Proteomes" id="UP000199103"/>
    </source>
</evidence>
<feature type="domain" description="Aminoglycoside phosphotransferase" evidence="1">
    <location>
        <begin position="117"/>
        <end position="261"/>
    </location>
</feature>
<protein>
    <submittedName>
        <fullName evidence="2">Phosphotransferase enzyme family protein</fullName>
    </submittedName>
</protein>
<reference evidence="2 3" key="1">
    <citation type="submission" date="2016-10" db="EMBL/GenBank/DDBJ databases">
        <authorList>
            <person name="de Groot N.N."/>
        </authorList>
    </citation>
    <scope>NUCLEOTIDE SEQUENCE [LARGE SCALE GENOMIC DNA]</scope>
    <source>
        <strain evidence="2 3">DSM 21800</strain>
    </source>
</reference>
<dbReference type="Gene3D" id="1.10.510.10">
    <property type="entry name" value="Transferase(Phosphotransferase) domain 1"/>
    <property type="match status" value="1"/>
</dbReference>
<dbReference type="RefSeq" id="WP_091527992.1">
    <property type="nucleotide sequence ID" value="NZ_LT629772.1"/>
</dbReference>
<dbReference type="EMBL" id="LT629772">
    <property type="protein sequence ID" value="SDT23440.1"/>
    <property type="molecule type" value="Genomic_DNA"/>
</dbReference>
<keyword evidence="3" id="KW-1185">Reference proteome</keyword>
<organism evidence="2 3">
    <name type="scientific">Microlunatus soli</name>
    <dbReference type="NCBI Taxonomy" id="630515"/>
    <lineage>
        <taxon>Bacteria</taxon>
        <taxon>Bacillati</taxon>
        <taxon>Actinomycetota</taxon>
        <taxon>Actinomycetes</taxon>
        <taxon>Propionibacteriales</taxon>
        <taxon>Propionibacteriaceae</taxon>
        <taxon>Microlunatus</taxon>
    </lineage>
</organism>
<gene>
    <name evidence="2" type="ORF">SAMN04489812_4711</name>
</gene>
<dbReference type="GO" id="GO:0016740">
    <property type="term" value="F:transferase activity"/>
    <property type="evidence" value="ECO:0007669"/>
    <property type="project" value="UniProtKB-KW"/>
</dbReference>
<dbReference type="SUPFAM" id="SSF56112">
    <property type="entry name" value="Protein kinase-like (PK-like)"/>
    <property type="match status" value="1"/>
</dbReference>
<dbReference type="Proteomes" id="UP000199103">
    <property type="component" value="Chromosome I"/>
</dbReference>
<name>A0A1H1YQ09_9ACTN</name>
<evidence type="ECO:0000259" key="1">
    <source>
        <dbReference type="Pfam" id="PF01636"/>
    </source>
</evidence>
<dbReference type="InterPro" id="IPR002575">
    <property type="entry name" value="Aminoglycoside_PTrfase"/>
</dbReference>
<evidence type="ECO:0000313" key="2">
    <source>
        <dbReference type="EMBL" id="SDT23440.1"/>
    </source>
</evidence>
<proteinExistence type="predicted"/>
<dbReference type="Pfam" id="PF01636">
    <property type="entry name" value="APH"/>
    <property type="match status" value="1"/>
</dbReference>
<dbReference type="STRING" id="630515.SAMN04489812_4711"/>